<proteinExistence type="predicted"/>
<accession>A0A381YZM2</accession>
<dbReference type="EMBL" id="UINC01019475">
    <property type="protein sequence ID" value="SVA82465.1"/>
    <property type="molecule type" value="Genomic_DNA"/>
</dbReference>
<name>A0A381YZM2_9ZZZZ</name>
<protein>
    <recommendedName>
        <fullName evidence="1">Fluoroacetyl-CoA-specific thioesterase-like domain-containing protein</fullName>
    </recommendedName>
</protein>
<dbReference type="Pfam" id="PF22636">
    <property type="entry name" value="FlK"/>
    <property type="match status" value="1"/>
</dbReference>
<dbReference type="PANTHER" id="PTHR36934">
    <property type="entry name" value="BLR0278 PROTEIN"/>
    <property type="match status" value="1"/>
</dbReference>
<organism evidence="2">
    <name type="scientific">marine metagenome</name>
    <dbReference type="NCBI Taxonomy" id="408172"/>
    <lineage>
        <taxon>unclassified sequences</taxon>
        <taxon>metagenomes</taxon>
        <taxon>ecological metagenomes</taxon>
    </lineage>
</organism>
<dbReference type="SUPFAM" id="SSF54637">
    <property type="entry name" value="Thioesterase/thiol ester dehydrase-isomerase"/>
    <property type="match status" value="1"/>
</dbReference>
<dbReference type="InterPro" id="IPR029069">
    <property type="entry name" value="HotDog_dom_sf"/>
</dbReference>
<reference evidence="2" key="1">
    <citation type="submission" date="2018-05" db="EMBL/GenBank/DDBJ databases">
        <authorList>
            <person name="Lanie J.A."/>
            <person name="Ng W.-L."/>
            <person name="Kazmierczak K.M."/>
            <person name="Andrzejewski T.M."/>
            <person name="Davidsen T.M."/>
            <person name="Wayne K.J."/>
            <person name="Tettelin H."/>
            <person name="Glass J.I."/>
            <person name="Rusch D."/>
            <person name="Podicherti R."/>
            <person name="Tsui H.-C.T."/>
            <person name="Winkler M.E."/>
        </authorList>
    </citation>
    <scope>NUCLEOTIDE SEQUENCE</scope>
</reference>
<dbReference type="Gene3D" id="3.10.129.10">
    <property type="entry name" value="Hotdog Thioesterase"/>
    <property type="match status" value="1"/>
</dbReference>
<gene>
    <name evidence="2" type="ORF">METZ01_LOCUS135319</name>
</gene>
<dbReference type="InterPro" id="IPR054485">
    <property type="entry name" value="FlK-like_dom"/>
</dbReference>
<feature type="domain" description="Fluoroacetyl-CoA-specific thioesterase-like" evidence="1">
    <location>
        <begin position="18"/>
        <end position="122"/>
    </location>
</feature>
<dbReference type="InterPro" id="IPR025540">
    <property type="entry name" value="FlK"/>
</dbReference>
<dbReference type="PANTHER" id="PTHR36934:SF1">
    <property type="entry name" value="THIOESTERASE DOMAIN-CONTAINING PROTEIN"/>
    <property type="match status" value="1"/>
</dbReference>
<evidence type="ECO:0000259" key="1">
    <source>
        <dbReference type="Pfam" id="PF22636"/>
    </source>
</evidence>
<evidence type="ECO:0000313" key="2">
    <source>
        <dbReference type="EMBL" id="SVA82465.1"/>
    </source>
</evidence>
<dbReference type="AlphaFoldDB" id="A0A381YZM2"/>
<sequence>MDTSGFEIGQSHEISVTVTGEMTTNRTGNAGDDVLSTPAMLGLMEGACIFQSESLMAKDTTTVGYAVDGLRHIARTDVGETIDVKTSLMEIDREKGRLTYEIEVTHNGNPVGKATHKRAIISSV</sequence>